<dbReference type="AlphaFoldDB" id="A0AAD4KHP6"/>
<dbReference type="InterPro" id="IPR046347">
    <property type="entry name" value="bZIP_sf"/>
</dbReference>
<evidence type="ECO:0000313" key="7">
    <source>
        <dbReference type="Proteomes" id="UP001201262"/>
    </source>
</evidence>
<evidence type="ECO:0000256" key="2">
    <source>
        <dbReference type="ARBA" id="ARBA00023242"/>
    </source>
</evidence>
<evidence type="ECO:0000256" key="3">
    <source>
        <dbReference type="SAM" id="Coils"/>
    </source>
</evidence>
<name>A0AAD4KHP6_9EURO</name>
<feature type="domain" description="BZIP" evidence="5">
    <location>
        <begin position="109"/>
        <end position="124"/>
    </location>
</feature>
<dbReference type="Pfam" id="PF00170">
    <property type="entry name" value="bZIP_1"/>
    <property type="match status" value="1"/>
</dbReference>
<dbReference type="Proteomes" id="UP001201262">
    <property type="component" value="Unassembled WGS sequence"/>
</dbReference>
<keyword evidence="7" id="KW-1185">Reference proteome</keyword>
<comment type="caution">
    <text evidence="6">The sequence shown here is derived from an EMBL/GenBank/DDBJ whole genome shotgun (WGS) entry which is preliminary data.</text>
</comment>
<dbReference type="InterPro" id="IPR050936">
    <property type="entry name" value="AP-1-like"/>
</dbReference>
<dbReference type="PROSITE" id="PS00036">
    <property type="entry name" value="BZIP_BASIC"/>
    <property type="match status" value="1"/>
</dbReference>
<dbReference type="GO" id="GO:0001228">
    <property type="term" value="F:DNA-binding transcription activator activity, RNA polymerase II-specific"/>
    <property type="evidence" value="ECO:0007669"/>
    <property type="project" value="TreeGrafter"/>
</dbReference>
<evidence type="ECO:0000259" key="5">
    <source>
        <dbReference type="PROSITE" id="PS00036"/>
    </source>
</evidence>
<reference evidence="6" key="1">
    <citation type="submission" date="2021-12" db="EMBL/GenBank/DDBJ databases">
        <title>Convergent genome expansion in fungi linked to evolution of root-endophyte symbiosis.</title>
        <authorList>
            <consortium name="DOE Joint Genome Institute"/>
            <person name="Ke Y.-H."/>
            <person name="Bonito G."/>
            <person name="Liao H.-L."/>
            <person name="Looney B."/>
            <person name="Rojas-Flechas A."/>
            <person name="Nash J."/>
            <person name="Hameed K."/>
            <person name="Schadt C."/>
            <person name="Martin F."/>
            <person name="Crous P.W."/>
            <person name="Miettinen O."/>
            <person name="Magnuson J.K."/>
            <person name="Labbe J."/>
            <person name="Jacobson D."/>
            <person name="Doktycz M.J."/>
            <person name="Veneault-Fourrey C."/>
            <person name="Kuo A."/>
            <person name="Mondo S."/>
            <person name="Calhoun S."/>
            <person name="Riley R."/>
            <person name="Ohm R."/>
            <person name="LaButti K."/>
            <person name="Andreopoulos B."/>
            <person name="Pangilinan J."/>
            <person name="Nolan M."/>
            <person name="Tritt A."/>
            <person name="Clum A."/>
            <person name="Lipzen A."/>
            <person name="Daum C."/>
            <person name="Barry K."/>
            <person name="Grigoriev I.V."/>
            <person name="Vilgalys R."/>
        </authorList>
    </citation>
    <scope>NUCLEOTIDE SEQUENCE</scope>
    <source>
        <strain evidence="6">PMI_201</strain>
    </source>
</reference>
<feature type="region of interest" description="Disordered" evidence="4">
    <location>
        <begin position="39"/>
        <end position="59"/>
    </location>
</feature>
<evidence type="ECO:0000256" key="4">
    <source>
        <dbReference type="SAM" id="MobiDB-lite"/>
    </source>
</evidence>
<dbReference type="PANTHER" id="PTHR40621:SF6">
    <property type="entry name" value="AP-1-LIKE TRANSCRIPTION FACTOR YAP1-RELATED"/>
    <property type="match status" value="1"/>
</dbReference>
<dbReference type="RefSeq" id="XP_046068580.1">
    <property type="nucleotide sequence ID" value="XM_046218530.1"/>
</dbReference>
<keyword evidence="2" id="KW-0539">Nucleus</keyword>
<keyword evidence="3" id="KW-0175">Coiled coil</keyword>
<feature type="coiled-coil region" evidence="3">
    <location>
        <begin position="122"/>
        <end position="170"/>
    </location>
</feature>
<organism evidence="6 7">
    <name type="scientific">Talaromyces proteolyticus</name>
    <dbReference type="NCBI Taxonomy" id="1131652"/>
    <lineage>
        <taxon>Eukaryota</taxon>
        <taxon>Fungi</taxon>
        <taxon>Dikarya</taxon>
        <taxon>Ascomycota</taxon>
        <taxon>Pezizomycotina</taxon>
        <taxon>Eurotiomycetes</taxon>
        <taxon>Eurotiomycetidae</taxon>
        <taxon>Eurotiales</taxon>
        <taxon>Trichocomaceae</taxon>
        <taxon>Talaromyces</taxon>
        <taxon>Talaromyces sect. Bacilispori</taxon>
    </lineage>
</organism>
<evidence type="ECO:0000256" key="1">
    <source>
        <dbReference type="ARBA" id="ARBA00004123"/>
    </source>
</evidence>
<dbReference type="GeneID" id="70248817"/>
<evidence type="ECO:0000313" key="6">
    <source>
        <dbReference type="EMBL" id="KAH8692707.1"/>
    </source>
</evidence>
<gene>
    <name evidence="6" type="ORF">BGW36DRAFT_399520</name>
</gene>
<dbReference type="GO" id="GO:0090575">
    <property type="term" value="C:RNA polymerase II transcription regulator complex"/>
    <property type="evidence" value="ECO:0007669"/>
    <property type="project" value="TreeGrafter"/>
</dbReference>
<proteinExistence type="predicted"/>
<dbReference type="InterPro" id="IPR004827">
    <property type="entry name" value="bZIP"/>
</dbReference>
<accession>A0AAD4KHP6</accession>
<dbReference type="PANTHER" id="PTHR40621">
    <property type="entry name" value="TRANSCRIPTION FACTOR KAPC-RELATED"/>
    <property type="match status" value="1"/>
</dbReference>
<dbReference type="CDD" id="cd14688">
    <property type="entry name" value="bZIP_YAP"/>
    <property type="match status" value="1"/>
</dbReference>
<dbReference type="SUPFAM" id="SSF57959">
    <property type="entry name" value="Leucine zipper domain"/>
    <property type="match status" value="1"/>
</dbReference>
<comment type="subcellular location">
    <subcellularLocation>
        <location evidence="1">Nucleus</location>
    </subcellularLocation>
</comment>
<dbReference type="GO" id="GO:0000976">
    <property type="term" value="F:transcription cis-regulatory region binding"/>
    <property type="evidence" value="ECO:0007669"/>
    <property type="project" value="InterPro"/>
</dbReference>
<sequence>MASLYNKELRAAPHSWPADYTVWPEPCLVFSELQDLQSPRDTKFSSNYADPAYGGERQYQNTYDDDELHAVKCQKSDEHSQAESRPSPPDCQYDQNTLVQDKCKTNAQKRKVQNRLAQRAYRERKENYIQNLLKQIDEINQQHMRLIENYRAAKENIICLQIQVEDLQRKFDVWNNTKLLVLKVGTARL</sequence>
<protein>
    <recommendedName>
        <fullName evidence="5">BZIP domain-containing protein</fullName>
    </recommendedName>
</protein>
<dbReference type="Gene3D" id="1.20.5.170">
    <property type="match status" value="1"/>
</dbReference>
<dbReference type="EMBL" id="JAJTJA010000010">
    <property type="protein sequence ID" value="KAH8692707.1"/>
    <property type="molecule type" value="Genomic_DNA"/>
</dbReference>